<dbReference type="Gene3D" id="3.10.110.10">
    <property type="entry name" value="Ubiquitin Conjugating Enzyme"/>
    <property type="match status" value="1"/>
</dbReference>
<dbReference type="PROSITE" id="PS50908">
    <property type="entry name" value="RWD"/>
    <property type="match status" value="1"/>
</dbReference>
<dbReference type="Proteomes" id="UP000748531">
    <property type="component" value="Unassembled WGS sequence"/>
</dbReference>
<evidence type="ECO:0000313" key="2">
    <source>
        <dbReference type="EMBL" id="KAF5396518.1"/>
    </source>
</evidence>
<dbReference type="InterPro" id="IPR006575">
    <property type="entry name" value="RWD_dom"/>
</dbReference>
<dbReference type="OrthoDB" id="6255716at2759"/>
<dbReference type="InterPro" id="IPR016135">
    <property type="entry name" value="UBQ-conjugating_enzyme/RWD"/>
</dbReference>
<feature type="domain" description="RWD" evidence="1">
    <location>
        <begin position="15"/>
        <end position="147"/>
    </location>
</feature>
<name>A0A8J4WE51_9TREM</name>
<keyword evidence="3" id="KW-1185">Reference proteome</keyword>
<proteinExistence type="predicted"/>
<organism evidence="2 3">
    <name type="scientific">Paragonimus heterotremus</name>
    <dbReference type="NCBI Taxonomy" id="100268"/>
    <lineage>
        <taxon>Eukaryota</taxon>
        <taxon>Metazoa</taxon>
        <taxon>Spiralia</taxon>
        <taxon>Lophotrochozoa</taxon>
        <taxon>Platyhelminthes</taxon>
        <taxon>Trematoda</taxon>
        <taxon>Digenea</taxon>
        <taxon>Plagiorchiida</taxon>
        <taxon>Troglotremata</taxon>
        <taxon>Troglotrematidae</taxon>
        <taxon>Paragonimus</taxon>
    </lineage>
</organism>
<accession>A0A8J4WE51</accession>
<evidence type="ECO:0000259" key="1">
    <source>
        <dbReference type="PROSITE" id="PS50908"/>
    </source>
</evidence>
<evidence type="ECO:0000313" key="3">
    <source>
        <dbReference type="Proteomes" id="UP000748531"/>
    </source>
</evidence>
<dbReference type="Pfam" id="PF05773">
    <property type="entry name" value="RWD"/>
    <property type="match status" value="1"/>
</dbReference>
<dbReference type="AlphaFoldDB" id="A0A8J4WE51"/>
<reference evidence="2" key="1">
    <citation type="submission" date="2019-05" db="EMBL/GenBank/DDBJ databases">
        <title>Annotation for the trematode Paragonimus heterotremus.</title>
        <authorList>
            <person name="Choi Y.-J."/>
        </authorList>
    </citation>
    <scope>NUCLEOTIDE SEQUENCE</scope>
    <source>
        <strain evidence="2">LC</strain>
    </source>
</reference>
<comment type="caution">
    <text evidence="2">The sequence shown here is derived from an EMBL/GenBank/DDBJ whole genome shotgun (WGS) entry which is preliminary data.</text>
</comment>
<protein>
    <recommendedName>
        <fullName evidence="1">RWD domain-containing protein</fullName>
    </recommendedName>
</protein>
<sequence>MMFTDETSFSSIQKEELFVLLSVFPDLILNVNGMQNPSKVIDSLSLISDAIYPLKLSVRVNSNIRPRTKTRKAQAQLKGGRSATLLFTCDQKYPDTSPAVEIQSVERLSLKFQADLVDRLSPVIASMKGQVCLKELIETSLEYLTSVDNSRKWNNENRKLQAKQLSLTNSSNKPSRLKEMLVLDCTLVVDRIADTPINYITGLGF</sequence>
<dbReference type="SUPFAM" id="SSF54495">
    <property type="entry name" value="UBC-like"/>
    <property type="match status" value="1"/>
</dbReference>
<gene>
    <name evidence="2" type="ORF">PHET_10678</name>
</gene>
<dbReference type="EMBL" id="LUCH01007946">
    <property type="protein sequence ID" value="KAF5396518.1"/>
    <property type="molecule type" value="Genomic_DNA"/>
</dbReference>